<evidence type="ECO:0000256" key="1">
    <source>
        <dbReference type="SAM" id="Phobius"/>
    </source>
</evidence>
<gene>
    <name evidence="2" type="ORF">SISNIDRAFT_341883</name>
</gene>
<feature type="transmembrane region" description="Helical" evidence="1">
    <location>
        <begin position="47"/>
        <end position="70"/>
    </location>
</feature>
<dbReference type="EMBL" id="KV419464">
    <property type="protein sequence ID" value="KZS86862.1"/>
    <property type="molecule type" value="Genomic_DNA"/>
</dbReference>
<dbReference type="AlphaFoldDB" id="A0A164MMV9"/>
<organism evidence="2 3">
    <name type="scientific">Sistotremastrum niveocremeum HHB9708</name>
    <dbReference type="NCBI Taxonomy" id="1314777"/>
    <lineage>
        <taxon>Eukaryota</taxon>
        <taxon>Fungi</taxon>
        <taxon>Dikarya</taxon>
        <taxon>Basidiomycota</taxon>
        <taxon>Agaricomycotina</taxon>
        <taxon>Agaricomycetes</taxon>
        <taxon>Sistotremastrales</taxon>
        <taxon>Sistotremastraceae</taxon>
        <taxon>Sertulicium</taxon>
        <taxon>Sertulicium niveocremeum</taxon>
    </lineage>
</organism>
<evidence type="ECO:0000313" key="2">
    <source>
        <dbReference type="EMBL" id="KZS86862.1"/>
    </source>
</evidence>
<reference evidence="2 3" key="1">
    <citation type="journal article" date="2016" name="Mol. Biol. Evol.">
        <title>Comparative Genomics of Early-Diverging Mushroom-Forming Fungi Provides Insights into the Origins of Lignocellulose Decay Capabilities.</title>
        <authorList>
            <person name="Nagy L.G."/>
            <person name="Riley R."/>
            <person name="Tritt A."/>
            <person name="Adam C."/>
            <person name="Daum C."/>
            <person name="Floudas D."/>
            <person name="Sun H."/>
            <person name="Yadav J.S."/>
            <person name="Pangilinan J."/>
            <person name="Larsson K.H."/>
            <person name="Matsuura K."/>
            <person name="Barry K."/>
            <person name="Labutti K."/>
            <person name="Kuo R."/>
            <person name="Ohm R.A."/>
            <person name="Bhattacharya S.S."/>
            <person name="Shirouzu T."/>
            <person name="Yoshinaga Y."/>
            <person name="Martin F.M."/>
            <person name="Grigoriev I.V."/>
            <person name="Hibbett D.S."/>
        </authorList>
    </citation>
    <scope>NUCLEOTIDE SEQUENCE [LARGE SCALE GENOMIC DNA]</scope>
    <source>
        <strain evidence="2 3">HHB9708</strain>
    </source>
</reference>
<keyword evidence="1" id="KW-0812">Transmembrane</keyword>
<proteinExistence type="predicted"/>
<keyword evidence="1" id="KW-0472">Membrane</keyword>
<keyword evidence="3" id="KW-1185">Reference proteome</keyword>
<protein>
    <submittedName>
        <fullName evidence="2">Uncharacterized protein</fullName>
    </submittedName>
</protein>
<sequence>MRVGTKGAHLSYHMTLSVILTDYLQNIFVVPGTIDYLRSQRRGIRSYCAFVFSPAEMCSAFHPFLVFASIFRSFNLSLSHSFRFLLSYLLLIVDPFEVASV</sequence>
<accession>A0A164MMV9</accession>
<keyword evidence="1" id="KW-1133">Transmembrane helix</keyword>
<evidence type="ECO:0000313" key="3">
    <source>
        <dbReference type="Proteomes" id="UP000076722"/>
    </source>
</evidence>
<dbReference type="Proteomes" id="UP000076722">
    <property type="component" value="Unassembled WGS sequence"/>
</dbReference>
<name>A0A164MMV9_9AGAM</name>